<evidence type="ECO:0000313" key="2">
    <source>
        <dbReference type="Proteomes" id="UP001379600"/>
    </source>
</evidence>
<sequence length="43" mass="4566">MTAESKTGCFLNFPKKSLSGPALPSTGGLFAVRTTHTVKLKNE</sequence>
<keyword evidence="2" id="KW-1185">Reference proteome</keyword>
<name>A0AB35Y096_9FIRM</name>
<comment type="caution">
    <text evidence="1">The sequence shown here is derived from an EMBL/GenBank/DDBJ whole genome shotgun (WGS) entry which is preliminary data.</text>
</comment>
<dbReference type="RefSeq" id="WP_337679833.1">
    <property type="nucleotide sequence ID" value="NZ_JBBFKB010000059.1"/>
</dbReference>
<organism evidence="1 2">
    <name type="scientific">Faecalibacterium taiwanense</name>
    <dbReference type="NCBI Taxonomy" id="3030638"/>
    <lineage>
        <taxon>Bacteria</taxon>
        <taxon>Bacillati</taxon>
        <taxon>Bacillota</taxon>
        <taxon>Clostridia</taxon>
        <taxon>Eubacteriales</taxon>
        <taxon>Oscillospiraceae</taxon>
        <taxon>Faecalibacterium</taxon>
    </lineage>
</organism>
<proteinExistence type="predicted"/>
<dbReference type="Proteomes" id="UP001379600">
    <property type="component" value="Unassembled WGS sequence"/>
</dbReference>
<accession>A0AB35Y096</accession>
<dbReference type="AlphaFoldDB" id="A0AB35Y096"/>
<dbReference type="EMBL" id="JBBFKC010000009">
    <property type="protein sequence ID" value="MEJ3691654.1"/>
    <property type="molecule type" value="Genomic_DNA"/>
</dbReference>
<reference evidence="1 2" key="1">
    <citation type="submission" date="2024-03" db="EMBL/GenBank/DDBJ databases">
        <authorList>
            <person name="Plomp N."/>
            <person name="Harmsen H.J."/>
        </authorList>
    </citation>
    <scope>NUCLEOTIDE SEQUENCE [LARGE SCALE GENOMIC DNA]</scope>
    <source>
        <strain evidence="1 2">HTF-76H</strain>
    </source>
</reference>
<protein>
    <submittedName>
        <fullName evidence="1">Uncharacterized protein</fullName>
    </submittedName>
</protein>
<gene>
    <name evidence="1" type="ORF">WF787_10585</name>
</gene>
<evidence type="ECO:0000313" key="1">
    <source>
        <dbReference type="EMBL" id="MEJ3691654.1"/>
    </source>
</evidence>